<dbReference type="Proteomes" id="UP001176940">
    <property type="component" value="Unassembled WGS sequence"/>
</dbReference>
<dbReference type="EMBL" id="CAUEEQ010022114">
    <property type="protein sequence ID" value="CAJ0944127.1"/>
    <property type="molecule type" value="Genomic_DNA"/>
</dbReference>
<reference evidence="1" key="1">
    <citation type="submission" date="2023-07" db="EMBL/GenBank/DDBJ databases">
        <authorList>
            <person name="Stuckert A."/>
        </authorList>
    </citation>
    <scope>NUCLEOTIDE SEQUENCE</scope>
</reference>
<evidence type="ECO:0000313" key="2">
    <source>
        <dbReference type="Proteomes" id="UP001176940"/>
    </source>
</evidence>
<protein>
    <submittedName>
        <fullName evidence="1">Uncharacterized protein</fullName>
    </submittedName>
</protein>
<dbReference type="InterPro" id="IPR026136">
    <property type="entry name" value="RIPOR3"/>
</dbReference>
<evidence type="ECO:0000313" key="1">
    <source>
        <dbReference type="EMBL" id="CAJ0944127.1"/>
    </source>
</evidence>
<dbReference type="InterPro" id="IPR016024">
    <property type="entry name" value="ARM-type_fold"/>
</dbReference>
<dbReference type="PANTHER" id="PTHR15829:SF1">
    <property type="entry name" value="RHO FAMILY-INTERACTING CELL POLARIZATION REGULATOR 1"/>
    <property type="match status" value="1"/>
</dbReference>
<keyword evidence="2" id="KW-1185">Reference proteome</keyword>
<dbReference type="Gene3D" id="1.25.10.10">
    <property type="entry name" value="Leucine-rich Repeat Variant"/>
    <property type="match status" value="1"/>
</dbReference>
<proteinExistence type="predicted"/>
<dbReference type="PANTHER" id="PTHR15829">
    <property type="entry name" value="PROTEIN KINASE PKN/PRK1, EFFECTOR"/>
    <property type="match status" value="1"/>
</dbReference>
<name>A0ABN9LK86_9NEOB</name>
<feature type="non-terminal residue" evidence="1">
    <location>
        <position position="1"/>
    </location>
</feature>
<dbReference type="SUPFAM" id="SSF48371">
    <property type="entry name" value="ARM repeat"/>
    <property type="match status" value="1"/>
</dbReference>
<accession>A0ABN9LK86</accession>
<sequence length="87" mass="9501">ALVSYLEQLEDEDVPVRVAGCAALGCLKANESIEQLVYLCQTDKEEVKEAAKHSLEKMVKIACRHLEETTGSLSRLFTPAAMASTAF</sequence>
<comment type="caution">
    <text evidence="1">The sequence shown here is derived from an EMBL/GenBank/DDBJ whole genome shotgun (WGS) entry which is preliminary data.</text>
</comment>
<organism evidence="1 2">
    <name type="scientific">Ranitomeya imitator</name>
    <name type="common">mimic poison frog</name>
    <dbReference type="NCBI Taxonomy" id="111125"/>
    <lineage>
        <taxon>Eukaryota</taxon>
        <taxon>Metazoa</taxon>
        <taxon>Chordata</taxon>
        <taxon>Craniata</taxon>
        <taxon>Vertebrata</taxon>
        <taxon>Euteleostomi</taxon>
        <taxon>Amphibia</taxon>
        <taxon>Batrachia</taxon>
        <taxon>Anura</taxon>
        <taxon>Neobatrachia</taxon>
        <taxon>Hyloidea</taxon>
        <taxon>Dendrobatidae</taxon>
        <taxon>Dendrobatinae</taxon>
        <taxon>Ranitomeya</taxon>
    </lineage>
</organism>
<gene>
    <name evidence="1" type="ORF">RIMI_LOCUS10270744</name>
</gene>
<dbReference type="InterPro" id="IPR011989">
    <property type="entry name" value="ARM-like"/>
</dbReference>